<evidence type="ECO:0000313" key="2">
    <source>
        <dbReference type="Proteomes" id="UP000030300"/>
    </source>
</evidence>
<dbReference type="eggNOG" id="ENOG5032Y7G">
    <property type="taxonomic scope" value="Bacteria"/>
</dbReference>
<dbReference type="EMBL" id="CP009896">
    <property type="protein sequence ID" value="AIY19876.2"/>
    <property type="molecule type" value="Genomic_DNA"/>
</dbReference>
<reference evidence="1 2" key="1">
    <citation type="journal article" date="2015" name="Genome Announc.">
        <title>Complete Genome Sequence of Steroid-Transforming Nocardioides simplex VKM Ac-2033D.</title>
        <authorList>
            <person name="Shtratnikova V.Y."/>
            <person name="Schelkunov M.I."/>
            <person name="Pekov Y.A."/>
            <person name="Fokina V.V."/>
            <person name="Logacheva M.D."/>
            <person name="Sokolov S.L."/>
            <person name="Bragin E.Y."/>
            <person name="Ashapkin V.V."/>
            <person name="Donova M.V."/>
        </authorList>
    </citation>
    <scope>NUCLEOTIDE SEQUENCE [LARGE SCALE GENOMIC DNA]</scope>
    <source>
        <strain evidence="1 2">VKM Ac-2033D</strain>
    </source>
</reference>
<sequence length="145" mass="15667">MTLTAAPAPTGAISRRRRMLPPLLVAGGITAATVALHFRDPHDQGSWGLCPSAALGIYCPGCGGLRAVNDLSNLRLVDAASSNLLFLAVIPLFGWVFWRWTAGRWSGRPWDPDSRRLARVTGVMIAVMVVFTVLRNTPYGAWLAP</sequence>
<proteinExistence type="predicted"/>
<dbReference type="InterPro" id="IPR021215">
    <property type="entry name" value="DUF2752"/>
</dbReference>
<protein>
    <submittedName>
        <fullName evidence="1">Putative membrane protein</fullName>
    </submittedName>
</protein>
<dbReference type="AlphaFoldDB" id="A0A0A1DR20"/>
<dbReference type="STRING" id="2045.KR76_11530"/>
<keyword evidence="2" id="KW-1185">Reference proteome</keyword>
<dbReference type="Pfam" id="PF10825">
    <property type="entry name" value="DUF2752"/>
    <property type="match status" value="1"/>
</dbReference>
<accession>A0A0A1DR20</accession>
<organism evidence="1 2">
    <name type="scientific">Nocardioides simplex</name>
    <name type="common">Arthrobacter simplex</name>
    <dbReference type="NCBI Taxonomy" id="2045"/>
    <lineage>
        <taxon>Bacteria</taxon>
        <taxon>Bacillati</taxon>
        <taxon>Actinomycetota</taxon>
        <taxon>Actinomycetes</taxon>
        <taxon>Propionibacteriales</taxon>
        <taxon>Nocardioidaceae</taxon>
        <taxon>Pimelobacter</taxon>
    </lineage>
</organism>
<dbReference type="RefSeq" id="WP_052138502.1">
    <property type="nucleotide sequence ID" value="NZ_BJMC01000008.1"/>
</dbReference>
<dbReference type="KEGG" id="psim:KR76_11530"/>
<name>A0A0A1DR20_NOCSI</name>
<gene>
    <name evidence="1" type="ORF">KR76_11530</name>
</gene>
<dbReference type="HOGENOM" id="CLU_098258_1_1_11"/>
<evidence type="ECO:0000313" key="1">
    <source>
        <dbReference type="EMBL" id="AIY19876.2"/>
    </source>
</evidence>
<dbReference type="GeneID" id="96609512"/>
<dbReference type="Proteomes" id="UP000030300">
    <property type="component" value="Chromosome"/>
</dbReference>